<proteinExistence type="predicted"/>
<dbReference type="EMBL" id="CCYA01000186">
    <property type="protein sequence ID" value="CEH12805.1"/>
    <property type="molecule type" value="Genomic_DNA"/>
</dbReference>
<dbReference type="Proteomes" id="UP000054845">
    <property type="component" value="Unassembled WGS sequence"/>
</dbReference>
<sequence>MTEFDRQPFTEEDVRLARLQPTNVICSSPLHGVLKQKDVNYVNTLLRSKVLLDSAAAKIDIWVRQRRTAVNGDHAHDMVIIDKKATLLPTEFSGSKLVNKEKFPATCFAPVEETHLPCCTCVDGDHPCVIAPVVVGKPLCTKCARCKTDSLECNINNNVVWRRINLDVDKGRPGVLKSLYSALILFHHRQEGKWPPAARLTNLDWTSMMYYNKVPWVDYSRLEYCSIRAEDKAINFPCELHARFGIEVSPSTLKKLPNGARARLLEIEARKEKAVRDAAFLELCAAQIVTNHNAELEQHPEVLTSDPSALFFGANPYPWRVKRLEQKKKALPSQGQSSP</sequence>
<name>A0A0P1BAP5_9BASI</name>
<evidence type="ECO:0000313" key="2">
    <source>
        <dbReference type="Proteomes" id="UP000054845"/>
    </source>
</evidence>
<reference evidence="1 2" key="1">
    <citation type="submission" date="2014-09" db="EMBL/GenBank/DDBJ databases">
        <authorList>
            <person name="Magalhaes I.L.F."/>
            <person name="Oliveira U."/>
            <person name="Santos F.R."/>
            <person name="Vidigal T.H.D.A."/>
            <person name="Brescovit A.D."/>
            <person name="Santos A.J."/>
        </authorList>
    </citation>
    <scope>NUCLEOTIDE SEQUENCE [LARGE SCALE GENOMIC DNA]</scope>
</reference>
<organism evidence="1 2">
    <name type="scientific">Ceraceosorus bombacis</name>
    <dbReference type="NCBI Taxonomy" id="401625"/>
    <lineage>
        <taxon>Eukaryota</taxon>
        <taxon>Fungi</taxon>
        <taxon>Dikarya</taxon>
        <taxon>Basidiomycota</taxon>
        <taxon>Ustilaginomycotina</taxon>
        <taxon>Exobasidiomycetes</taxon>
        <taxon>Ceraceosorales</taxon>
        <taxon>Ceraceosoraceae</taxon>
        <taxon>Ceraceosorus</taxon>
    </lineage>
</organism>
<evidence type="ECO:0000313" key="1">
    <source>
        <dbReference type="EMBL" id="CEH12805.1"/>
    </source>
</evidence>
<accession>A0A0P1BAP5</accession>
<keyword evidence="2" id="KW-1185">Reference proteome</keyword>
<protein>
    <submittedName>
        <fullName evidence="1">Uncharacterized protein</fullName>
    </submittedName>
</protein>
<dbReference type="AlphaFoldDB" id="A0A0P1BAP5"/>